<dbReference type="AlphaFoldDB" id="A0AAN7PS46"/>
<dbReference type="EMBL" id="JAXIOK010000016">
    <property type="protein sequence ID" value="KAK4753362.1"/>
    <property type="molecule type" value="Genomic_DNA"/>
</dbReference>
<name>A0AAN7PS46_9MYRT</name>
<evidence type="ECO:0000313" key="1">
    <source>
        <dbReference type="EMBL" id="KAK4753362.1"/>
    </source>
</evidence>
<dbReference type="Proteomes" id="UP001345219">
    <property type="component" value="Chromosome 16"/>
</dbReference>
<proteinExistence type="predicted"/>
<protein>
    <submittedName>
        <fullName evidence="1">Uncharacterized protein</fullName>
    </submittedName>
</protein>
<sequence length="140" mass="15841">MHHLEDKLPLLKSAVQRRINGCSETFMTFLDLLEMVNLSKFPNDQSYTFKVGEYNGIPCPRFTSDLGKIIHIFSPNHTGDRARLFVMNEILLANSAPSCSLTVEDSNDTRDQQTNNLLLVCLGVWPLILNHHGVRVFLAN</sequence>
<evidence type="ECO:0000313" key="2">
    <source>
        <dbReference type="Proteomes" id="UP001345219"/>
    </source>
</evidence>
<reference evidence="1 2" key="1">
    <citation type="journal article" date="2023" name="Hortic Res">
        <title>Pangenome of water caltrop reveals structural variations and asymmetric subgenome divergence after allopolyploidization.</title>
        <authorList>
            <person name="Zhang X."/>
            <person name="Chen Y."/>
            <person name="Wang L."/>
            <person name="Yuan Y."/>
            <person name="Fang M."/>
            <person name="Shi L."/>
            <person name="Lu R."/>
            <person name="Comes H.P."/>
            <person name="Ma Y."/>
            <person name="Chen Y."/>
            <person name="Huang G."/>
            <person name="Zhou Y."/>
            <person name="Zheng Z."/>
            <person name="Qiu Y."/>
        </authorList>
    </citation>
    <scope>NUCLEOTIDE SEQUENCE [LARGE SCALE GENOMIC DNA]</scope>
    <source>
        <tissue evidence="1">Roots</tissue>
    </source>
</reference>
<comment type="caution">
    <text evidence="1">The sequence shown here is derived from an EMBL/GenBank/DDBJ whole genome shotgun (WGS) entry which is preliminary data.</text>
</comment>
<organism evidence="1 2">
    <name type="scientific">Trapa incisa</name>
    <dbReference type="NCBI Taxonomy" id="236973"/>
    <lineage>
        <taxon>Eukaryota</taxon>
        <taxon>Viridiplantae</taxon>
        <taxon>Streptophyta</taxon>
        <taxon>Embryophyta</taxon>
        <taxon>Tracheophyta</taxon>
        <taxon>Spermatophyta</taxon>
        <taxon>Magnoliopsida</taxon>
        <taxon>eudicotyledons</taxon>
        <taxon>Gunneridae</taxon>
        <taxon>Pentapetalae</taxon>
        <taxon>rosids</taxon>
        <taxon>malvids</taxon>
        <taxon>Myrtales</taxon>
        <taxon>Lythraceae</taxon>
        <taxon>Trapa</taxon>
    </lineage>
</organism>
<keyword evidence="2" id="KW-1185">Reference proteome</keyword>
<accession>A0AAN7PS46</accession>
<gene>
    <name evidence="1" type="ORF">SAY87_022160</name>
</gene>